<feature type="domain" description="HAMP" evidence="10">
    <location>
        <begin position="186"/>
        <end position="240"/>
    </location>
</feature>
<keyword evidence="5 7" id="KW-0807">Transducer</keyword>
<evidence type="ECO:0000256" key="5">
    <source>
        <dbReference type="ARBA" id="ARBA00023224"/>
    </source>
</evidence>
<keyword evidence="4 8" id="KW-0472">Membrane</keyword>
<feature type="domain" description="Methyl-accepting transducer" evidence="9">
    <location>
        <begin position="245"/>
        <end position="481"/>
    </location>
</feature>
<comment type="similarity">
    <text evidence="6">Belongs to the methyl-accepting chemotaxis (MCP) protein family.</text>
</comment>
<dbReference type="SMART" id="SM00283">
    <property type="entry name" value="MA"/>
    <property type="match status" value="1"/>
</dbReference>
<dbReference type="PANTHER" id="PTHR32089:SF119">
    <property type="entry name" value="METHYL-ACCEPTING CHEMOTAXIS PROTEIN CTPL"/>
    <property type="match status" value="1"/>
</dbReference>
<dbReference type="GO" id="GO:0006935">
    <property type="term" value="P:chemotaxis"/>
    <property type="evidence" value="ECO:0007669"/>
    <property type="project" value="InterPro"/>
</dbReference>
<gene>
    <name evidence="11" type="ordered locus">Fbal_2425</name>
</gene>
<accession>E1SMV8</accession>
<evidence type="ECO:0000256" key="6">
    <source>
        <dbReference type="ARBA" id="ARBA00029447"/>
    </source>
</evidence>
<name>E1SMV8_FERBD</name>
<evidence type="ECO:0000259" key="9">
    <source>
        <dbReference type="PROSITE" id="PS50111"/>
    </source>
</evidence>
<dbReference type="STRING" id="550540.Fbal_2425"/>
<dbReference type="InterPro" id="IPR004090">
    <property type="entry name" value="Chemotax_Me-accpt_rcpt"/>
</dbReference>
<reference evidence="11 12" key="1">
    <citation type="journal article" date="2010" name="Stand. Genomic Sci.">
        <title>Complete genome sequence of Ferrimonas balearica type strain (PAT).</title>
        <authorList>
            <person name="Nolan M."/>
            <person name="Sikorski J."/>
            <person name="Davenport K."/>
            <person name="Lucas S."/>
            <person name="Glavina Del Rio T."/>
            <person name="Tice H."/>
            <person name="Cheng J."/>
            <person name="Goodwin L."/>
            <person name="Pitluck S."/>
            <person name="Liolios K."/>
            <person name="Ivanova N."/>
            <person name="Mavromatis K."/>
            <person name="Ovchinnikova G."/>
            <person name="Pati A."/>
            <person name="Chen A."/>
            <person name="Palaniappan K."/>
            <person name="Land M."/>
            <person name="Hauser L."/>
            <person name="Chang Y."/>
            <person name="Jeffries C."/>
            <person name="Tapia R."/>
            <person name="Brettin T."/>
            <person name="Detter J."/>
            <person name="Han C."/>
            <person name="Yasawong M."/>
            <person name="Rohde M."/>
            <person name="Tindall B."/>
            <person name="Goker M."/>
            <person name="Woyke T."/>
            <person name="Bristow J."/>
            <person name="Eisen J."/>
            <person name="Markowitz V."/>
            <person name="Hugenholtz P."/>
            <person name="Kyrpides N."/>
            <person name="Klenk H."/>
            <person name="Lapidus A."/>
        </authorList>
    </citation>
    <scope>NUCLEOTIDE SEQUENCE [LARGE SCALE GENOMIC DNA]</scope>
    <source>
        <strain evidence="12">DSM 9799 / CCM 4581 / KCTC 23876 / PAT</strain>
    </source>
</reference>
<evidence type="ECO:0000256" key="2">
    <source>
        <dbReference type="ARBA" id="ARBA00022692"/>
    </source>
</evidence>
<dbReference type="GO" id="GO:0016020">
    <property type="term" value="C:membrane"/>
    <property type="evidence" value="ECO:0007669"/>
    <property type="project" value="UniProtKB-SubCell"/>
</dbReference>
<evidence type="ECO:0000256" key="1">
    <source>
        <dbReference type="ARBA" id="ARBA00004141"/>
    </source>
</evidence>
<dbReference type="OrthoDB" id="2489132at2"/>
<protein>
    <submittedName>
        <fullName evidence="11">Methyl-accepting chemotaxis sensory transducer</fullName>
    </submittedName>
</protein>
<evidence type="ECO:0000313" key="12">
    <source>
        <dbReference type="Proteomes" id="UP000006683"/>
    </source>
</evidence>
<dbReference type="CDD" id="cd11386">
    <property type="entry name" value="MCP_signal"/>
    <property type="match status" value="1"/>
</dbReference>
<dbReference type="PROSITE" id="PS50111">
    <property type="entry name" value="CHEMOTAXIS_TRANSDUC_2"/>
    <property type="match status" value="1"/>
</dbReference>
<feature type="transmembrane region" description="Helical" evidence="8">
    <location>
        <begin position="166"/>
        <end position="186"/>
    </location>
</feature>
<dbReference type="InterPro" id="IPR003660">
    <property type="entry name" value="HAMP_dom"/>
</dbReference>
<evidence type="ECO:0000313" key="11">
    <source>
        <dbReference type="EMBL" id="ADN76627.1"/>
    </source>
</evidence>
<evidence type="ECO:0000256" key="8">
    <source>
        <dbReference type="SAM" id="Phobius"/>
    </source>
</evidence>
<dbReference type="Proteomes" id="UP000006683">
    <property type="component" value="Chromosome"/>
</dbReference>
<evidence type="ECO:0000256" key="3">
    <source>
        <dbReference type="ARBA" id="ARBA00022989"/>
    </source>
</evidence>
<evidence type="ECO:0000256" key="4">
    <source>
        <dbReference type="ARBA" id="ARBA00023136"/>
    </source>
</evidence>
<dbReference type="GO" id="GO:0004888">
    <property type="term" value="F:transmembrane signaling receptor activity"/>
    <property type="evidence" value="ECO:0007669"/>
    <property type="project" value="InterPro"/>
</dbReference>
<dbReference type="SUPFAM" id="SSF58104">
    <property type="entry name" value="Methyl-accepting chemotaxis protein (MCP) signaling domain"/>
    <property type="match status" value="1"/>
</dbReference>
<dbReference type="SMART" id="SM00304">
    <property type="entry name" value="HAMP"/>
    <property type="match status" value="1"/>
</dbReference>
<dbReference type="Pfam" id="PF00015">
    <property type="entry name" value="MCPsignal"/>
    <property type="match status" value="1"/>
</dbReference>
<evidence type="ECO:0000259" key="10">
    <source>
        <dbReference type="PROSITE" id="PS50885"/>
    </source>
</evidence>
<dbReference type="FunFam" id="1.10.287.950:FF:000001">
    <property type="entry name" value="Methyl-accepting chemotaxis sensory transducer"/>
    <property type="match status" value="1"/>
</dbReference>
<dbReference type="AlphaFoldDB" id="E1SMV8"/>
<comment type="subcellular location">
    <subcellularLocation>
        <location evidence="1">Membrane</location>
        <topology evidence="1">Multi-pass membrane protein</topology>
    </subcellularLocation>
</comment>
<sequence>MIALLRRLTISLRLLALLGLAAGGTLVYTYLGLTEQRAQLSNDREHQVIEMADTLAATLQHADMATLPWDTLTKPDAPLWLYRLDGQAVRGEGAPKQAEQWRDRAGNLPLQQALARVKLGNSYDGQFQLDGKTVWLSARPLNGQMLVLSGDDRSVDAQMWVVIKTYAVFLFFLALPLLSLFILLNYSITRPLNDAINAMEAIANGDGDLTRRLDTSGHDEITRFATSFNQFTGKIAEMVRNLQPLSQSVNDSAHRLTTVAGESQATGEQVHSQTQSVASAMTEMLASTEEVARSAQQAADAADGAHKQVGNCRTAVQGTHQLVNSLADDLNQTARTADELAQHSAQVGQILEVIRTIADQTNLLALNAAIEAARAGEHGRGFAVVADEVRALANRTQDSTNEIGAIVDNIQTGVGQVTDAAGSSLNQFQALSAQAQEANDALDAIVQAVVAIQDRNSQIATATEQQSQVSAEVNGNVHTIAELTEAAAKAGQSHLGAADELMAMGGQLKQQLAQFKA</sequence>
<dbReference type="EMBL" id="CP002209">
    <property type="protein sequence ID" value="ADN76627.1"/>
    <property type="molecule type" value="Genomic_DNA"/>
</dbReference>
<evidence type="ECO:0000256" key="7">
    <source>
        <dbReference type="PROSITE-ProRule" id="PRU00284"/>
    </source>
</evidence>
<dbReference type="Pfam" id="PF00672">
    <property type="entry name" value="HAMP"/>
    <property type="match status" value="1"/>
</dbReference>
<dbReference type="Gene3D" id="1.10.287.950">
    <property type="entry name" value="Methyl-accepting chemotaxis protein"/>
    <property type="match status" value="1"/>
</dbReference>
<organism evidence="11 12">
    <name type="scientific">Ferrimonas balearica (strain DSM 9799 / CCM 4581 / KCTC 23876 / PAT)</name>
    <dbReference type="NCBI Taxonomy" id="550540"/>
    <lineage>
        <taxon>Bacteria</taxon>
        <taxon>Pseudomonadati</taxon>
        <taxon>Pseudomonadota</taxon>
        <taxon>Gammaproteobacteria</taxon>
        <taxon>Alteromonadales</taxon>
        <taxon>Ferrimonadaceae</taxon>
        <taxon>Ferrimonas</taxon>
    </lineage>
</organism>
<keyword evidence="3 8" id="KW-1133">Transmembrane helix</keyword>
<keyword evidence="12" id="KW-1185">Reference proteome</keyword>
<dbReference type="InterPro" id="IPR004089">
    <property type="entry name" value="MCPsignal_dom"/>
</dbReference>
<proteinExistence type="inferred from homology"/>
<dbReference type="CDD" id="cd06225">
    <property type="entry name" value="HAMP"/>
    <property type="match status" value="1"/>
</dbReference>
<dbReference type="HOGENOM" id="CLU_000445_107_27_6"/>
<dbReference type="RefSeq" id="WP_013345933.1">
    <property type="nucleotide sequence ID" value="NC_014541.1"/>
</dbReference>
<dbReference type="PROSITE" id="PS50885">
    <property type="entry name" value="HAMP"/>
    <property type="match status" value="1"/>
</dbReference>
<dbReference type="PRINTS" id="PR00260">
    <property type="entry name" value="CHEMTRNSDUCR"/>
</dbReference>
<dbReference type="KEGG" id="fbl:Fbal_2425"/>
<keyword evidence="2 8" id="KW-0812">Transmembrane</keyword>
<dbReference type="GO" id="GO:0007165">
    <property type="term" value="P:signal transduction"/>
    <property type="evidence" value="ECO:0007669"/>
    <property type="project" value="UniProtKB-KW"/>
</dbReference>
<dbReference type="GeneID" id="67182637"/>
<dbReference type="eggNOG" id="COG0840">
    <property type="taxonomic scope" value="Bacteria"/>
</dbReference>
<dbReference type="PANTHER" id="PTHR32089">
    <property type="entry name" value="METHYL-ACCEPTING CHEMOTAXIS PROTEIN MCPB"/>
    <property type="match status" value="1"/>
</dbReference>